<dbReference type="Pfam" id="PF12911">
    <property type="entry name" value="OppC_N"/>
    <property type="match status" value="1"/>
</dbReference>
<feature type="transmembrane region" description="Helical" evidence="7">
    <location>
        <begin position="97"/>
        <end position="124"/>
    </location>
</feature>
<feature type="region of interest" description="Disordered" evidence="8">
    <location>
        <begin position="1"/>
        <end position="23"/>
    </location>
</feature>
<dbReference type="InterPro" id="IPR000515">
    <property type="entry name" value="MetI-like"/>
</dbReference>
<reference evidence="10" key="1">
    <citation type="submission" date="2019-09" db="EMBL/GenBank/DDBJ databases">
        <authorList>
            <person name="Teo W.F.A."/>
            <person name="Duangmal K."/>
        </authorList>
    </citation>
    <scope>NUCLEOTIDE SEQUENCE [LARGE SCALE GENOMIC DNA]</scope>
    <source>
        <strain evidence="10">K81G1</strain>
    </source>
</reference>
<organism evidence="10 11">
    <name type="scientific">Amycolatopsis acidicola</name>
    <dbReference type="NCBI Taxonomy" id="2596893"/>
    <lineage>
        <taxon>Bacteria</taxon>
        <taxon>Bacillati</taxon>
        <taxon>Actinomycetota</taxon>
        <taxon>Actinomycetes</taxon>
        <taxon>Pseudonocardiales</taxon>
        <taxon>Pseudonocardiaceae</taxon>
        <taxon>Amycolatopsis</taxon>
    </lineage>
</organism>
<keyword evidence="6 7" id="KW-0472">Membrane</keyword>
<keyword evidence="2 7" id="KW-0813">Transport</keyword>
<dbReference type="Proteomes" id="UP000319769">
    <property type="component" value="Unassembled WGS sequence"/>
</dbReference>
<dbReference type="PANTHER" id="PTHR43386:SF25">
    <property type="entry name" value="PEPTIDE ABC TRANSPORTER PERMEASE PROTEIN"/>
    <property type="match status" value="1"/>
</dbReference>
<sequence length="299" mass="31227">MEPVTISGPPATPRAARPARRDGTLRRFRRDVPAMTGAVLLGLFVLAAVCKPWIMPRDPDAQDLGHAFAAPFSPGHLLGTDNLGRDVASRLIAADQVALRAALTAVVVAMAVGIPLGFVAAYFGRWADMVILRITDALQSLPPLMLAIALLGAIGPGLTNAMVVIGLVFAPAFLRLVRASTAEVLRESYVDASRAIGTSAVRLVATRVLPNAFPPVLVQISIVTGLALIAEASLSLLGLGVTPPAASWGLMISQGYNFLYQQPWLVVLPGLTLAVAVLALNLVGDGVRDALGRGSGARR</sequence>
<dbReference type="CDD" id="cd06261">
    <property type="entry name" value="TM_PBP2"/>
    <property type="match status" value="1"/>
</dbReference>
<evidence type="ECO:0000256" key="5">
    <source>
        <dbReference type="ARBA" id="ARBA00022989"/>
    </source>
</evidence>
<dbReference type="Pfam" id="PF00528">
    <property type="entry name" value="BPD_transp_1"/>
    <property type="match status" value="1"/>
</dbReference>
<dbReference type="InterPro" id="IPR050366">
    <property type="entry name" value="BP-dependent_transpt_permease"/>
</dbReference>
<feature type="transmembrane region" description="Helical" evidence="7">
    <location>
        <begin position="216"/>
        <end position="242"/>
    </location>
</feature>
<evidence type="ECO:0000256" key="4">
    <source>
        <dbReference type="ARBA" id="ARBA00022692"/>
    </source>
</evidence>
<keyword evidence="3" id="KW-1003">Cell membrane</keyword>
<proteinExistence type="inferred from homology"/>
<dbReference type="GO" id="GO:0005886">
    <property type="term" value="C:plasma membrane"/>
    <property type="evidence" value="ECO:0007669"/>
    <property type="project" value="UniProtKB-SubCell"/>
</dbReference>
<dbReference type="PANTHER" id="PTHR43386">
    <property type="entry name" value="OLIGOPEPTIDE TRANSPORT SYSTEM PERMEASE PROTEIN APPC"/>
    <property type="match status" value="1"/>
</dbReference>
<evidence type="ECO:0000259" key="9">
    <source>
        <dbReference type="PROSITE" id="PS50928"/>
    </source>
</evidence>
<dbReference type="RefSeq" id="WP_144756479.1">
    <property type="nucleotide sequence ID" value="NZ_VMNW02000076.1"/>
</dbReference>
<evidence type="ECO:0000313" key="10">
    <source>
        <dbReference type="EMBL" id="KAA9153450.1"/>
    </source>
</evidence>
<keyword evidence="11" id="KW-1185">Reference proteome</keyword>
<feature type="transmembrane region" description="Helical" evidence="7">
    <location>
        <begin position="144"/>
        <end position="170"/>
    </location>
</feature>
<dbReference type="GO" id="GO:0055085">
    <property type="term" value="P:transmembrane transport"/>
    <property type="evidence" value="ECO:0007669"/>
    <property type="project" value="InterPro"/>
</dbReference>
<dbReference type="AlphaFoldDB" id="A0A5N0UTS5"/>
<keyword evidence="4 7" id="KW-0812">Transmembrane</keyword>
<comment type="subcellular location">
    <subcellularLocation>
        <location evidence="1 7">Cell membrane</location>
        <topology evidence="1 7">Multi-pass membrane protein</topology>
    </subcellularLocation>
</comment>
<dbReference type="InterPro" id="IPR035906">
    <property type="entry name" value="MetI-like_sf"/>
</dbReference>
<protein>
    <submittedName>
        <fullName evidence="10">ABC transporter permease</fullName>
    </submittedName>
</protein>
<evidence type="ECO:0000256" key="7">
    <source>
        <dbReference type="RuleBase" id="RU363032"/>
    </source>
</evidence>
<dbReference type="Gene3D" id="1.10.3720.10">
    <property type="entry name" value="MetI-like"/>
    <property type="match status" value="1"/>
</dbReference>
<dbReference type="PROSITE" id="PS50928">
    <property type="entry name" value="ABC_TM1"/>
    <property type="match status" value="1"/>
</dbReference>
<feature type="transmembrane region" description="Helical" evidence="7">
    <location>
        <begin position="262"/>
        <end position="283"/>
    </location>
</feature>
<name>A0A5N0UTS5_9PSEU</name>
<evidence type="ECO:0000256" key="1">
    <source>
        <dbReference type="ARBA" id="ARBA00004651"/>
    </source>
</evidence>
<dbReference type="EMBL" id="VMNW02000076">
    <property type="protein sequence ID" value="KAA9153450.1"/>
    <property type="molecule type" value="Genomic_DNA"/>
</dbReference>
<dbReference type="OrthoDB" id="3531748at2"/>
<evidence type="ECO:0000256" key="2">
    <source>
        <dbReference type="ARBA" id="ARBA00022448"/>
    </source>
</evidence>
<comment type="caution">
    <text evidence="10">The sequence shown here is derived from an EMBL/GenBank/DDBJ whole genome shotgun (WGS) entry which is preliminary data.</text>
</comment>
<evidence type="ECO:0000256" key="8">
    <source>
        <dbReference type="SAM" id="MobiDB-lite"/>
    </source>
</evidence>
<gene>
    <name evidence="10" type="ORF">FPZ12_034470</name>
</gene>
<dbReference type="SUPFAM" id="SSF161098">
    <property type="entry name" value="MetI-like"/>
    <property type="match status" value="1"/>
</dbReference>
<comment type="similarity">
    <text evidence="7">Belongs to the binding-protein-dependent transport system permease family.</text>
</comment>
<evidence type="ECO:0000256" key="6">
    <source>
        <dbReference type="ARBA" id="ARBA00023136"/>
    </source>
</evidence>
<feature type="domain" description="ABC transmembrane type-1" evidence="9">
    <location>
        <begin position="95"/>
        <end position="284"/>
    </location>
</feature>
<accession>A0A5N0UTS5</accession>
<keyword evidence="5 7" id="KW-1133">Transmembrane helix</keyword>
<evidence type="ECO:0000256" key="3">
    <source>
        <dbReference type="ARBA" id="ARBA00022475"/>
    </source>
</evidence>
<dbReference type="InterPro" id="IPR025966">
    <property type="entry name" value="OppC_N"/>
</dbReference>
<evidence type="ECO:0000313" key="11">
    <source>
        <dbReference type="Proteomes" id="UP000319769"/>
    </source>
</evidence>
<feature type="transmembrane region" description="Helical" evidence="7">
    <location>
        <begin position="32"/>
        <end position="50"/>
    </location>
</feature>